<keyword evidence="6" id="KW-1185">Reference proteome</keyword>
<feature type="domain" description="FecR protein" evidence="3">
    <location>
        <begin position="99"/>
        <end position="189"/>
    </location>
</feature>
<evidence type="ECO:0000313" key="6">
    <source>
        <dbReference type="Proteomes" id="UP000537161"/>
    </source>
</evidence>
<feature type="compositionally biased region" description="Low complexity" evidence="1">
    <location>
        <begin position="228"/>
        <end position="238"/>
    </location>
</feature>
<dbReference type="InterPro" id="IPR032623">
    <property type="entry name" value="FecR_N"/>
</dbReference>
<gene>
    <name evidence="5" type="ORF">FHR21_002734</name>
</gene>
<keyword evidence="2" id="KW-1133">Transmembrane helix</keyword>
<reference evidence="5 6" key="1">
    <citation type="submission" date="2020-08" db="EMBL/GenBank/DDBJ databases">
        <title>Genomic Encyclopedia of Type Strains, Phase IV (KMG-IV): sequencing the most valuable type-strain genomes for metagenomic binning, comparative biology and taxonomic classification.</title>
        <authorList>
            <person name="Goeker M."/>
        </authorList>
    </citation>
    <scope>NUCLEOTIDE SEQUENCE [LARGE SCALE GENOMIC DNA]</scope>
    <source>
        <strain evidence="5 6">DSM 27163</strain>
    </source>
</reference>
<evidence type="ECO:0000313" key="5">
    <source>
        <dbReference type="EMBL" id="MBB5707368.1"/>
    </source>
</evidence>
<feature type="region of interest" description="Disordered" evidence="1">
    <location>
        <begin position="209"/>
        <end position="238"/>
    </location>
</feature>
<evidence type="ECO:0000259" key="4">
    <source>
        <dbReference type="Pfam" id="PF16220"/>
    </source>
</evidence>
<dbReference type="Proteomes" id="UP000537161">
    <property type="component" value="Unassembled WGS sequence"/>
</dbReference>
<protein>
    <submittedName>
        <fullName evidence="5">Transmembrane sensor</fullName>
    </submittedName>
</protein>
<dbReference type="Gene3D" id="2.60.120.1440">
    <property type="match status" value="1"/>
</dbReference>
<sequence length="316" mass="33697">MSRETQAGKWFARMRTRDAEQHCAEFDKWIADPANAAAYAEAERLWTILEGSSADRVLANTPASPAPSKLRRATALAVAIALTFGLAWYIGQARTVTIIATPSTDRGNVRLADGTVVEILDGTTVETHFSDRERQVVMTGGRARFTVAHDASRPFRVIIGDSEVVALGTVFEIDLTRPAPLVRLISGSVDVRSTKQGGQAVRLKPGEAAEVRGDEPRRVASSDLKPEASSPPMTAPVPVAAPTSRVVADNLSLSEVLDHANRVNGQQIHLADPALSVLKVTGRFDVSDSASLARKLSATFGLKAVQTGGGIVLTKE</sequence>
<dbReference type="PANTHER" id="PTHR30273">
    <property type="entry name" value="PERIPLASMIC SIGNAL SENSOR AND SIGMA FACTOR ACTIVATOR FECR-RELATED"/>
    <property type="match status" value="1"/>
</dbReference>
<dbReference type="PANTHER" id="PTHR30273:SF2">
    <property type="entry name" value="PROTEIN FECR"/>
    <property type="match status" value="1"/>
</dbReference>
<dbReference type="RefSeq" id="WP_184099160.1">
    <property type="nucleotide sequence ID" value="NZ_JACIJH010000009.1"/>
</dbReference>
<organism evidence="5 6">
    <name type="scientific">Sphingopyxis panaciterrulae</name>
    <dbReference type="NCBI Taxonomy" id="462372"/>
    <lineage>
        <taxon>Bacteria</taxon>
        <taxon>Pseudomonadati</taxon>
        <taxon>Pseudomonadota</taxon>
        <taxon>Alphaproteobacteria</taxon>
        <taxon>Sphingomonadales</taxon>
        <taxon>Sphingomonadaceae</taxon>
        <taxon>Sphingopyxis</taxon>
    </lineage>
</organism>
<dbReference type="Pfam" id="PF16220">
    <property type="entry name" value="DUF4880"/>
    <property type="match status" value="1"/>
</dbReference>
<feature type="compositionally biased region" description="Basic and acidic residues" evidence="1">
    <location>
        <begin position="209"/>
        <end position="226"/>
    </location>
</feature>
<evidence type="ECO:0000256" key="1">
    <source>
        <dbReference type="SAM" id="MobiDB-lite"/>
    </source>
</evidence>
<dbReference type="AlphaFoldDB" id="A0A7W9ER68"/>
<comment type="caution">
    <text evidence="5">The sequence shown here is derived from an EMBL/GenBank/DDBJ whole genome shotgun (WGS) entry which is preliminary data.</text>
</comment>
<feature type="domain" description="FecR N-terminal" evidence="4">
    <location>
        <begin position="6"/>
        <end position="45"/>
    </location>
</feature>
<keyword evidence="2 5" id="KW-0812">Transmembrane</keyword>
<dbReference type="EMBL" id="JACIJH010000009">
    <property type="protein sequence ID" value="MBB5707368.1"/>
    <property type="molecule type" value="Genomic_DNA"/>
</dbReference>
<feature type="transmembrane region" description="Helical" evidence="2">
    <location>
        <begin position="73"/>
        <end position="91"/>
    </location>
</feature>
<evidence type="ECO:0000259" key="3">
    <source>
        <dbReference type="Pfam" id="PF04773"/>
    </source>
</evidence>
<proteinExistence type="predicted"/>
<dbReference type="PIRSF" id="PIRSF018266">
    <property type="entry name" value="FecR"/>
    <property type="match status" value="1"/>
</dbReference>
<dbReference type="InterPro" id="IPR006860">
    <property type="entry name" value="FecR"/>
</dbReference>
<dbReference type="GO" id="GO:0016989">
    <property type="term" value="F:sigma factor antagonist activity"/>
    <property type="evidence" value="ECO:0007669"/>
    <property type="project" value="TreeGrafter"/>
</dbReference>
<keyword evidence="2" id="KW-0472">Membrane</keyword>
<dbReference type="InterPro" id="IPR012373">
    <property type="entry name" value="Ferrdict_sens_TM"/>
</dbReference>
<evidence type="ECO:0000256" key="2">
    <source>
        <dbReference type="SAM" id="Phobius"/>
    </source>
</evidence>
<dbReference type="Pfam" id="PF04773">
    <property type="entry name" value="FecR"/>
    <property type="match status" value="1"/>
</dbReference>
<name>A0A7W9ER68_9SPHN</name>
<accession>A0A7W9ER68</accession>